<dbReference type="Proteomes" id="UP001596292">
    <property type="component" value="Unassembled WGS sequence"/>
</dbReference>
<evidence type="ECO:0000313" key="2">
    <source>
        <dbReference type="EMBL" id="MFC6790327.1"/>
    </source>
</evidence>
<evidence type="ECO:0008006" key="4">
    <source>
        <dbReference type="Google" id="ProtNLM"/>
    </source>
</evidence>
<gene>
    <name evidence="2" type="ORF">ACFQE0_12285</name>
</gene>
<name>A0ABW2BIQ7_9HYPH</name>
<proteinExistence type="predicted"/>
<organism evidence="2 3">
    <name type="scientific">Methylobacterium komagatae</name>
    <dbReference type="NCBI Taxonomy" id="374425"/>
    <lineage>
        <taxon>Bacteria</taxon>
        <taxon>Pseudomonadati</taxon>
        <taxon>Pseudomonadota</taxon>
        <taxon>Alphaproteobacteria</taxon>
        <taxon>Hyphomicrobiales</taxon>
        <taxon>Methylobacteriaceae</taxon>
        <taxon>Methylobacterium</taxon>
    </lineage>
</organism>
<feature type="compositionally biased region" description="Basic and acidic residues" evidence="1">
    <location>
        <begin position="95"/>
        <end position="104"/>
    </location>
</feature>
<sequence length="104" mass="10392">MVRETSDSATVTRKPDDKVGSPGSPPAGGGHQTPQQAAITGIESGGKDEDERRREMGGGAAGSSPPAIGGSSNGHSDQKASRGPGADTKVAGGHSRAERRDGDE</sequence>
<accession>A0ABW2BIQ7</accession>
<dbReference type="RefSeq" id="WP_378969991.1">
    <property type="nucleotide sequence ID" value="NZ_JBHSWN010000001.1"/>
</dbReference>
<evidence type="ECO:0000256" key="1">
    <source>
        <dbReference type="SAM" id="MobiDB-lite"/>
    </source>
</evidence>
<dbReference type="EMBL" id="JBHSWN010000001">
    <property type="protein sequence ID" value="MFC6790327.1"/>
    <property type="molecule type" value="Genomic_DNA"/>
</dbReference>
<comment type="caution">
    <text evidence="2">The sequence shown here is derived from an EMBL/GenBank/DDBJ whole genome shotgun (WGS) entry which is preliminary data.</text>
</comment>
<keyword evidence="3" id="KW-1185">Reference proteome</keyword>
<protein>
    <recommendedName>
        <fullName evidence="4">Stress-induced protein</fullName>
    </recommendedName>
</protein>
<feature type="region of interest" description="Disordered" evidence="1">
    <location>
        <begin position="1"/>
        <end position="104"/>
    </location>
</feature>
<feature type="compositionally biased region" description="Basic and acidic residues" evidence="1">
    <location>
        <begin position="45"/>
        <end position="56"/>
    </location>
</feature>
<feature type="compositionally biased region" description="Low complexity" evidence="1">
    <location>
        <begin position="62"/>
        <end position="74"/>
    </location>
</feature>
<reference evidence="3" key="1">
    <citation type="journal article" date="2019" name="Int. J. Syst. Evol. Microbiol.">
        <title>The Global Catalogue of Microorganisms (GCM) 10K type strain sequencing project: providing services to taxonomists for standard genome sequencing and annotation.</title>
        <authorList>
            <consortium name="The Broad Institute Genomics Platform"/>
            <consortium name="The Broad Institute Genome Sequencing Center for Infectious Disease"/>
            <person name="Wu L."/>
            <person name="Ma J."/>
        </authorList>
    </citation>
    <scope>NUCLEOTIDE SEQUENCE [LARGE SCALE GENOMIC DNA]</scope>
    <source>
        <strain evidence="3">CCUG 48316</strain>
    </source>
</reference>
<evidence type="ECO:0000313" key="3">
    <source>
        <dbReference type="Proteomes" id="UP001596292"/>
    </source>
</evidence>